<dbReference type="OrthoDB" id="2989771at2"/>
<dbReference type="Pfam" id="PF26571">
    <property type="entry name" value="VldE"/>
    <property type="match status" value="1"/>
</dbReference>
<dbReference type="InterPro" id="IPR058593">
    <property type="entry name" value="ARB_07466-like_C"/>
</dbReference>
<dbReference type="AlphaFoldDB" id="A0A2N3YKY7"/>
<proteinExistence type="predicted"/>
<keyword evidence="4" id="KW-1185">Reference proteome</keyword>
<accession>A0A2N3YKY7</accession>
<feature type="domain" description="ARB-07466-like C-terminal" evidence="2">
    <location>
        <begin position="124"/>
        <end position="215"/>
    </location>
</feature>
<protein>
    <recommendedName>
        <fullName evidence="2">ARB-07466-like C-terminal domain-containing protein</fullName>
    </recommendedName>
</protein>
<evidence type="ECO:0000256" key="1">
    <source>
        <dbReference type="SAM" id="MobiDB-lite"/>
    </source>
</evidence>
<comment type="caution">
    <text evidence="3">The sequence shown here is derived from an EMBL/GenBank/DDBJ whole genome shotgun (WGS) entry which is preliminary data.</text>
</comment>
<dbReference type="EMBL" id="PJNE01000001">
    <property type="protein sequence ID" value="PKW27527.1"/>
    <property type="molecule type" value="Genomic_DNA"/>
</dbReference>
<gene>
    <name evidence="3" type="ORF">ATL31_2373</name>
</gene>
<dbReference type="RefSeq" id="WP_101395940.1">
    <property type="nucleotide sequence ID" value="NZ_PJNE01000001.1"/>
</dbReference>
<organism evidence="3 4">
    <name type="scientific">Phycicoccus duodecadis</name>
    <dbReference type="NCBI Taxonomy" id="173053"/>
    <lineage>
        <taxon>Bacteria</taxon>
        <taxon>Bacillati</taxon>
        <taxon>Actinomycetota</taxon>
        <taxon>Actinomycetes</taxon>
        <taxon>Micrococcales</taxon>
        <taxon>Intrasporangiaceae</taxon>
        <taxon>Phycicoccus</taxon>
    </lineage>
</organism>
<evidence type="ECO:0000259" key="2">
    <source>
        <dbReference type="Pfam" id="PF26571"/>
    </source>
</evidence>
<evidence type="ECO:0000313" key="4">
    <source>
        <dbReference type="Proteomes" id="UP000233781"/>
    </source>
</evidence>
<evidence type="ECO:0000313" key="3">
    <source>
        <dbReference type="EMBL" id="PKW27527.1"/>
    </source>
</evidence>
<sequence length="224" mass="22654">MASLGVIGGAAVALAVPAEQADAQADGARAAAPAAMVLAQRAAPQAASRSLTRSAPAPAVSAPTGAAPQLPDAVGIAGVKAVAKPKPKPEPAPSSPAGAQSAASAAVGSWSGTITARCSNIGLIPNAQRLCSAVDVTFGPPTIGGRRASNDEHGTGQATDIMIANAAQGDAIAAWVQAHVSEFNVKYLIWQQRYWAPGEGWRLMEDRGSPTANHMDHVHVTMNF</sequence>
<feature type="region of interest" description="Disordered" evidence="1">
    <location>
        <begin position="48"/>
        <end position="67"/>
    </location>
</feature>
<dbReference type="Proteomes" id="UP000233781">
    <property type="component" value="Unassembled WGS sequence"/>
</dbReference>
<reference evidence="3 4" key="1">
    <citation type="submission" date="2017-12" db="EMBL/GenBank/DDBJ databases">
        <title>Sequencing the genomes of 1000 Actinobacteria strains.</title>
        <authorList>
            <person name="Klenk H.-P."/>
        </authorList>
    </citation>
    <scope>NUCLEOTIDE SEQUENCE [LARGE SCALE GENOMIC DNA]</scope>
    <source>
        <strain evidence="3 4">DSM 12806</strain>
    </source>
</reference>
<name>A0A2N3YKY7_9MICO</name>